<feature type="compositionally biased region" description="Basic and acidic residues" evidence="4">
    <location>
        <begin position="196"/>
        <end position="207"/>
    </location>
</feature>
<feature type="region of interest" description="Disordered" evidence="4">
    <location>
        <begin position="509"/>
        <end position="534"/>
    </location>
</feature>
<dbReference type="AlphaFoldDB" id="A0A9P6U564"/>
<dbReference type="GO" id="GO:0008270">
    <property type="term" value="F:zinc ion binding"/>
    <property type="evidence" value="ECO:0007669"/>
    <property type="project" value="UniProtKB-KW"/>
</dbReference>
<proteinExistence type="predicted"/>
<keyword evidence="1" id="KW-0479">Metal-binding</keyword>
<dbReference type="InterPro" id="IPR002893">
    <property type="entry name" value="Znf_MYND"/>
</dbReference>
<organism evidence="6 7">
    <name type="scientific">Mortierella polycephala</name>
    <dbReference type="NCBI Taxonomy" id="41804"/>
    <lineage>
        <taxon>Eukaryota</taxon>
        <taxon>Fungi</taxon>
        <taxon>Fungi incertae sedis</taxon>
        <taxon>Mucoromycota</taxon>
        <taxon>Mortierellomycotina</taxon>
        <taxon>Mortierellomycetes</taxon>
        <taxon>Mortierellales</taxon>
        <taxon>Mortierellaceae</taxon>
        <taxon>Mortierella</taxon>
    </lineage>
</organism>
<feature type="compositionally biased region" description="Polar residues" evidence="4">
    <location>
        <begin position="383"/>
        <end position="395"/>
    </location>
</feature>
<keyword evidence="3" id="KW-0862">Zinc</keyword>
<feature type="compositionally biased region" description="Low complexity" evidence="4">
    <location>
        <begin position="600"/>
        <end position="615"/>
    </location>
</feature>
<evidence type="ECO:0000259" key="5">
    <source>
        <dbReference type="Pfam" id="PF01753"/>
    </source>
</evidence>
<accession>A0A9P6U564</accession>
<reference evidence="6" key="1">
    <citation type="journal article" date="2020" name="Fungal Divers.">
        <title>Resolving the Mortierellaceae phylogeny through synthesis of multi-gene phylogenetics and phylogenomics.</title>
        <authorList>
            <person name="Vandepol N."/>
            <person name="Liber J."/>
            <person name="Desiro A."/>
            <person name="Na H."/>
            <person name="Kennedy M."/>
            <person name="Barry K."/>
            <person name="Grigoriev I.V."/>
            <person name="Miller A.N."/>
            <person name="O'Donnell K."/>
            <person name="Stajich J.E."/>
            <person name="Bonito G."/>
        </authorList>
    </citation>
    <scope>NUCLEOTIDE SEQUENCE</scope>
    <source>
        <strain evidence="6">KOD948</strain>
    </source>
</reference>
<dbReference type="Proteomes" id="UP000726737">
    <property type="component" value="Unassembled WGS sequence"/>
</dbReference>
<evidence type="ECO:0000313" key="7">
    <source>
        <dbReference type="Proteomes" id="UP000726737"/>
    </source>
</evidence>
<evidence type="ECO:0000256" key="4">
    <source>
        <dbReference type="SAM" id="MobiDB-lite"/>
    </source>
</evidence>
<feature type="region of interest" description="Disordered" evidence="4">
    <location>
        <begin position="150"/>
        <end position="252"/>
    </location>
</feature>
<feature type="compositionally biased region" description="Basic residues" evidence="4">
    <location>
        <begin position="654"/>
        <end position="672"/>
    </location>
</feature>
<feature type="compositionally biased region" description="Polar residues" evidence="4">
    <location>
        <begin position="314"/>
        <end position="323"/>
    </location>
</feature>
<gene>
    <name evidence="6" type="ORF">BG011_002142</name>
</gene>
<dbReference type="Pfam" id="PF01753">
    <property type="entry name" value="zf-MYND"/>
    <property type="match status" value="1"/>
</dbReference>
<dbReference type="EMBL" id="JAAAJA010000165">
    <property type="protein sequence ID" value="KAG0260071.1"/>
    <property type="molecule type" value="Genomic_DNA"/>
</dbReference>
<feature type="region of interest" description="Disordered" evidence="4">
    <location>
        <begin position="650"/>
        <end position="683"/>
    </location>
</feature>
<feature type="compositionally biased region" description="Acidic residues" evidence="4">
    <location>
        <begin position="217"/>
        <end position="247"/>
    </location>
</feature>
<feature type="domain" description="MYND-type" evidence="5">
    <location>
        <begin position="697"/>
        <end position="732"/>
    </location>
</feature>
<feature type="region of interest" description="Disordered" evidence="4">
    <location>
        <begin position="307"/>
        <end position="336"/>
    </location>
</feature>
<feature type="compositionally biased region" description="Polar residues" evidence="4">
    <location>
        <begin position="513"/>
        <end position="532"/>
    </location>
</feature>
<evidence type="ECO:0000256" key="1">
    <source>
        <dbReference type="ARBA" id="ARBA00022723"/>
    </source>
</evidence>
<comment type="caution">
    <text evidence="6">The sequence shown here is derived from an EMBL/GenBank/DDBJ whole genome shotgun (WGS) entry which is preliminary data.</text>
</comment>
<feature type="region of interest" description="Disordered" evidence="4">
    <location>
        <begin position="370"/>
        <end position="395"/>
    </location>
</feature>
<evidence type="ECO:0000256" key="3">
    <source>
        <dbReference type="ARBA" id="ARBA00022833"/>
    </source>
</evidence>
<feature type="region of interest" description="Disordered" evidence="4">
    <location>
        <begin position="599"/>
        <end position="638"/>
    </location>
</feature>
<evidence type="ECO:0000313" key="6">
    <source>
        <dbReference type="EMBL" id="KAG0260071.1"/>
    </source>
</evidence>
<evidence type="ECO:0000256" key="2">
    <source>
        <dbReference type="ARBA" id="ARBA00022771"/>
    </source>
</evidence>
<sequence>MSRRRSLSTSSIGVLAKSPSSLTASLSASVALYDTHQPPKTLQDILLLAQSHYISHRYVPALTLYRLAAERHHSLPACCSLYALYTSTVNAPGLIRSDTKATEVLINALRIWTARRWSSSRMMETGSRRSKTRDEHSELEEYFVNSGIRSKSHQRSVRSPGSSISISKRSNRSEMVAVAASAESEYRQPQFMSNRDNVDQSKDDDKGSCTSSKENDECSSQEDESDDDDYEDCEDCSDYEESDEEDEEHIREEEARRIGLATMEIDDIVQKLCLMVQKGELGLNEPVLVEAISMLRKIERGLKQEEEARKVEQTRSMSLQASTLAGERRDESMSTQSTNLLLTKGIDLSFLDLTSENGFSIAPTRPLRHRSGEEHSRHHSLPHQPTQHLTVPTTIRNSPINPAILRMSTKENEADQAMCRSLRIRIMFTLGWVHMQKGEYHYGAQAYGVCSEITPTRKRTLDSLQHQATVQKWTCIAFEKKKAEQEQERIQREAELELKKDLDQAAKKESAVLSRNKSTGVLESSHQASSSRPLPVKDVSVSYASSIYTTSDASTAAHNPDISSPSSFSSSESAAVSIRGHVGTISSLSAAMWNSGLFKPSSTSSAETPTPTLSSAQSDSTPKPAKKLQRSKSADLGLKINTLEARAAPEVKDPHHHHHHHHHHPRAQHRPKGQQLKQQQEQQQLTMVGHQKKMVKCGHCDEKRVLMPLCVCKKVRYCNRECRLADLEAHRQTGCHAALMSLGGASGLVAVHVDSAVSPGVTV</sequence>
<protein>
    <recommendedName>
        <fullName evidence="5">MYND-type domain-containing protein</fullName>
    </recommendedName>
</protein>
<name>A0A9P6U564_9FUNG</name>
<feature type="compositionally biased region" description="Low complexity" evidence="4">
    <location>
        <begin position="674"/>
        <end position="683"/>
    </location>
</feature>
<keyword evidence="2" id="KW-0863">Zinc-finger</keyword>
<keyword evidence="7" id="KW-1185">Reference proteome</keyword>
<feature type="compositionally biased region" description="Low complexity" evidence="4">
    <location>
        <begin position="157"/>
        <end position="168"/>
    </location>
</feature>
<dbReference type="OrthoDB" id="2435462at2759"/>